<evidence type="ECO:0000313" key="4">
    <source>
        <dbReference type="Proteomes" id="UP000231960"/>
    </source>
</evidence>
<keyword evidence="1" id="KW-0732">Signal</keyword>
<feature type="signal peptide" evidence="1">
    <location>
        <begin position="1"/>
        <end position="18"/>
    </location>
</feature>
<evidence type="ECO:0000256" key="1">
    <source>
        <dbReference type="SAM" id="SignalP"/>
    </source>
</evidence>
<organism evidence="3 4">
    <name type="scientific">Avrilella dinanensis</name>
    <dbReference type="NCBI Taxonomy" id="2008672"/>
    <lineage>
        <taxon>Bacteria</taxon>
        <taxon>Pseudomonadati</taxon>
        <taxon>Bacteroidota</taxon>
        <taxon>Flavobacteriia</taxon>
        <taxon>Flavobacteriales</taxon>
        <taxon>Flavobacteriaceae</taxon>
        <taxon>Avrilella</taxon>
    </lineage>
</organism>
<dbReference type="AlphaFoldDB" id="A0A2M9R4G8"/>
<name>A0A2M9R4G8_9FLAO</name>
<dbReference type="Gene3D" id="3.30.1150.10">
    <property type="match status" value="1"/>
</dbReference>
<dbReference type="OrthoDB" id="1095452at2"/>
<dbReference type="RefSeq" id="WP_100677338.1">
    <property type="nucleotide sequence ID" value="NZ_NIPO01000001.1"/>
</dbReference>
<sequence length="152" mass="17342">MRMIFAFLLLILSTDVSAQQDSVYVQTEVIVPETVTDSVDVPIRTNARFDKGLRAFRNYIAENFNFHNVNIEELNLDPQQAYYTVYLLFDIDENGNPQNFKPVNSTKENSVYKEAVRVVKSSRWVPATQNGKPISQTFSVPVSVYVEDLLGK</sequence>
<keyword evidence="4" id="KW-1185">Reference proteome</keyword>
<dbReference type="SUPFAM" id="SSF74653">
    <property type="entry name" value="TolA/TonB C-terminal domain"/>
    <property type="match status" value="1"/>
</dbReference>
<protein>
    <recommendedName>
        <fullName evidence="2">TonB C-terminal domain-containing protein</fullName>
    </recommendedName>
</protein>
<dbReference type="InterPro" id="IPR037682">
    <property type="entry name" value="TonB_C"/>
</dbReference>
<feature type="chain" id="PRO_5014637821" description="TonB C-terminal domain-containing protein" evidence="1">
    <location>
        <begin position="19"/>
        <end position="152"/>
    </location>
</feature>
<dbReference type="Pfam" id="PF03544">
    <property type="entry name" value="TonB_C"/>
    <property type="match status" value="1"/>
</dbReference>
<dbReference type="Proteomes" id="UP000231960">
    <property type="component" value="Unassembled WGS sequence"/>
</dbReference>
<accession>A0A2M9R4G8</accession>
<gene>
    <name evidence="3" type="ORF">CDL10_03955</name>
</gene>
<evidence type="ECO:0000313" key="3">
    <source>
        <dbReference type="EMBL" id="PJR03770.1"/>
    </source>
</evidence>
<feature type="domain" description="TonB C-terminal" evidence="2">
    <location>
        <begin position="84"/>
        <end position="142"/>
    </location>
</feature>
<dbReference type="GO" id="GO:0055085">
    <property type="term" value="P:transmembrane transport"/>
    <property type="evidence" value="ECO:0007669"/>
    <property type="project" value="InterPro"/>
</dbReference>
<comment type="caution">
    <text evidence="3">The sequence shown here is derived from an EMBL/GenBank/DDBJ whole genome shotgun (WGS) entry which is preliminary data.</text>
</comment>
<proteinExistence type="predicted"/>
<evidence type="ECO:0000259" key="2">
    <source>
        <dbReference type="Pfam" id="PF03544"/>
    </source>
</evidence>
<reference evidence="3 4" key="1">
    <citation type="submission" date="2017-06" db="EMBL/GenBank/DDBJ databases">
        <title>Description of Avrilella dinanensis gen. nov. sp. nov.</title>
        <authorList>
            <person name="Leyer C."/>
            <person name="Sassi M."/>
            <person name="Minet J."/>
            <person name="Kayal S."/>
            <person name="Cattoir V."/>
        </authorList>
    </citation>
    <scope>NUCLEOTIDE SEQUENCE [LARGE SCALE GENOMIC DNA]</scope>
    <source>
        <strain evidence="3 4">UR159</strain>
    </source>
</reference>
<dbReference type="EMBL" id="NIPO01000001">
    <property type="protein sequence ID" value="PJR03770.1"/>
    <property type="molecule type" value="Genomic_DNA"/>
</dbReference>